<dbReference type="InterPro" id="IPR015421">
    <property type="entry name" value="PyrdxlP-dep_Trfase_major"/>
</dbReference>
<organism evidence="5 6">
    <name type="scientific">Hyaloscypha bicolor E</name>
    <dbReference type="NCBI Taxonomy" id="1095630"/>
    <lineage>
        <taxon>Eukaryota</taxon>
        <taxon>Fungi</taxon>
        <taxon>Dikarya</taxon>
        <taxon>Ascomycota</taxon>
        <taxon>Pezizomycotina</taxon>
        <taxon>Leotiomycetes</taxon>
        <taxon>Helotiales</taxon>
        <taxon>Hyaloscyphaceae</taxon>
        <taxon>Hyaloscypha</taxon>
        <taxon>Hyaloscypha bicolor</taxon>
    </lineage>
</organism>
<dbReference type="STRING" id="1095630.A0A2J6SS30"/>
<reference evidence="5 6" key="1">
    <citation type="submission" date="2016-04" db="EMBL/GenBank/DDBJ databases">
        <title>A degradative enzymes factory behind the ericoid mycorrhizal symbiosis.</title>
        <authorList>
            <consortium name="DOE Joint Genome Institute"/>
            <person name="Martino E."/>
            <person name="Morin E."/>
            <person name="Grelet G."/>
            <person name="Kuo A."/>
            <person name="Kohler A."/>
            <person name="Daghino S."/>
            <person name="Barry K."/>
            <person name="Choi C."/>
            <person name="Cichocki N."/>
            <person name="Clum A."/>
            <person name="Copeland A."/>
            <person name="Hainaut M."/>
            <person name="Haridas S."/>
            <person name="Labutti K."/>
            <person name="Lindquist E."/>
            <person name="Lipzen A."/>
            <person name="Khouja H.-R."/>
            <person name="Murat C."/>
            <person name="Ohm R."/>
            <person name="Olson A."/>
            <person name="Spatafora J."/>
            <person name="Veneault-Fourrey C."/>
            <person name="Henrissat B."/>
            <person name="Grigoriev I."/>
            <person name="Martin F."/>
            <person name="Perotto S."/>
        </authorList>
    </citation>
    <scope>NUCLEOTIDE SEQUENCE [LARGE SCALE GENOMIC DNA]</scope>
    <source>
        <strain evidence="5 6">E</strain>
    </source>
</reference>
<proteinExistence type="inferred from homology"/>
<dbReference type="InterPro" id="IPR015424">
    <property type="entry name" value="PyrdxlP-dep_Trfase"/>
</dbReference>
<evidence type="ECO:0000256" key="4">
    <source>
        <dbReference type="SAM" id="MobiDB-lite"/>
    </source>
</evidence>
<dbReference type="RefSeq" id="XP_024730502.1">
    <property type="nucleotide sequence ID" value="XM_024875788.1"/>
</dbReference>
<feature type="compositionally biased region" description="Polar residues" evidence="4">
    <location>
        <begin position="1"/>
        <end position="10"/>
    </location>
</feature>
<protein>
    <submittedName>
        <fullName evidence="5">Putative glutamate-1-semialdehyde 2,1-aminomutase</fullName>
    </submittedName>
</protein>
<comment type="cofactor">
    <cofactor evidence="1">
        <name>pyridoxal 5'-phosphate</name>
        <dbReference type="ChEBI" id="CHEBI:597326"/>
    </cofactor>
</comment>
<name>A0A2J6SS30_9HELO</name>
<dbReference type="AlphaFoldDB" id="A0A2J6SS30"/>
<dbReference type="InterPro" id="IPR015422">
    <property type="entry name" value="PyrdxlP-dep_Trfase_small"/>
</dbReference>
<dbReference type="InterPro" id="IPR005814">
    <property type="entry name" value="Aminotrans_3"/>
</dbReference>
<evidence type="ECO:0000313" key="5">
    <source>
        <dbReference type="EMBL" id="PMD53598.1"/>
    </source>
</evidence>
<dbReference type="GO" id="GO:0008483">
    <property type="term" value="F:transaminase activity"/>
    <property type="evidence" value="ECO:0007669"/>
    <property type="project" value="InterPro"/>
</dbReference>
<dbReference type="SUPFAM" id="SSF53383">
    <property type="entry name" value="PLP-dependent transferases"/>
    <property type="match status" value="1"/>
</dbReference>
<keyword evidence="2 3" id="KW-0663">Pyridoxal phosphate</keyword>
<sequence length="516" mass="55372">MSSYPTSGVNGTHPPGESGDSITLPGRNPDSSFDPLSAALSSSQVRYTVANPKSLEAHNEACKDFPGGNTRTVLHSSPFPITFVKGEGCELTSLDGEVYIDFLGEFTAGIYGHSNPAIAAAVSEAMKNGWNYGGPNMYERALAKKVTKRFCPSGIELVRFTNSGTEANTMALAAAVAYTGRTKVLAFKNGYHGGTLSFPLTTNKINANLPHDFILAPYNNISGTQTILDSLPKDSLAAIIVECIQGSGGAIPGNENFLHFLNTRANKLGALFIVDEVMTSRLSYHGLSSELGLTPDLVTLGKWVGGGMTFGAFGGRKRVMSMFDPRDGVLAHSGTFNNNVVTMAAGCTGINLYNEAEVKRLNALGDSLRTGLQAILLRSCQIDQEQPAVFKPCPQKNELESPFTGTQCYTSTPDTALSVESLSLSEPRNTKSKIAHHSRKGGMWVSGRGSIMNVHFSGESEKSLQSIFWHYMLEQGIYLAQRGFVALNIEINESHVEKFLKAAEGFVGMYQGGLGH</sequence>
<dbReference type="Gene3D" id="3.40.640.10">
    <property type="entry name" value="Type I PLP-dependent aspartate aminotransferase-like (Major domain)"/>
    <property type="match status" value="1"/>
</dbReference>
<evidence type="ECO:0000256" key="1">
    <source>
        <dbReference type="ARBA" id="ARBA00001933"/>
    </source>
</evidence>
<dbReference type="GO" id="GO:0030170">
    <property type="term" value="F:pyridoxal phosphate binding"/>
    <property type="evidence" value="ECO:0007669"/>
    <property type="project" value="InterPro"/>
</dbReference>
<feature type="region of interest" description="Disordered" evidence="4">
    <location>
        <begin position="1"/>
        <end position="34"/>
    </location>
</feature>
<keyword evidence="6" id="KW-1185">Reference proteome</keyword>
<dbReference type="InParanoid" id="A0A2J6SS30"/>
<dbReference type="PANTHER" id="PTHR43713:SF3">
    <property type="entry name" value="GLUTAMATE-1-SEMIALDEHYDE 2,1-AMINOMUTASE 1, CHLOROPLASTIC-RELATED"/>
    <property type="match status" value="1"/>
</dbReference>
<dbReference type="EMBL" id="KZ613872">
    <property type="protein sequence ID" value="PMD53598.1"/>
    <property type="molecule type" value="Genomic_DNA"/>
</dbReference>
<dbReference type="PANTHER" id="PTHR43713">
    <property type="entry name" value="GLUTAMATE-1-SEMIALDEHYDE 2,1-AMINOMUTASE"/>
    <property type="match status" value="1"/>
</dbReference>
<evidence type="ECO:0000256" key="2">
    <source>
        <dbReference type="ARBA" id="ARBA00022898"/>
    </source>
</evidence>
<dbReference type="Pfam" id="PF00202">
    <property type="entry name" value="Aminotran_3"/>
    <property type="match status" value="1"/>
</dbReference>
<gene>
    <name evidence="5" type="ORF">K444DRAFT_541337</name>
</gene>
<dbReference type="Proteomes" id="UP000235371">
    <property type="component" value="Unassembled WGS sequence"/>
</dbReference>
<dbReference type="Gene3D" id="3.90.1150.10">
    <property type="entry name" value="Aspartate Aminotransferase, domain 1"/>
    <property type="match status" value="2"/>
</dbReference>
<accession>A0A2J6SS30</accession>
<dbReference type="GeneID" id="36583867"/>
<evidence type="ECO:0000313" key="6">
    <source>
        <dbReference type="Proteomes" id="UP000235371"/>
    </source>
</evidence>
<comment type="similarity">
    <text evidence="3">Belongs to the class-III pyridoxal-phosphate-dependent aminotransferase family.</text>
</comment>
<evidence type="ECO:0000256" key="3">
    <source>
        <dbReference type="RuleBase" id="RU003560"/>
    </source>
</evidence>
<dbReference type="OrthoDB" id="425114at2759"/>